<protein>
    <submittedName>
        <fullName evidence="2">Uncharacterized protein</fullName>
    </submittedName>
</protein>
<name>A0ABT9HZM3_9GAMM</name>
<evidence type="ECO:0000256" key="1">
    <source>
        <dbReference type="SAM" id="Phobius"/>
    </source>
</evidence>
<feature type="transmembrane region" description="Helical" evidence="1">
    <location>
        <begin position="21"/>
        <end position="41"/>
    </location>
</feature>
<gene>
    <name evidence="2" type="ORF">ORJ04_11545</name>
</gene>
<organism evidence="2 3">
    <name type="scientific">Rheinheimera baltica</name>
    <dbReference type="NCBI Taxonomy" id="67576"/>
    <lineage>
        <taxon>Bacteria</taxon>
        <taxon>Pseudomonadati</taxon>
        <taxon>Pseudomonadota</taxon>
        <taxon>Gammaproteobacteria</taxon>
        <taxon>Chromatiales</taxon>
        <taxon>Chromatiaceae</taxon>
        <taxon>Rheinheimera</taxon>
    </lineage>
</organism>
<dbReference type="Proteomes" id="UP001231109">
    <property type="component" value="Unassembled WGS sequence"/>
</dbReference>
<keyword evidence="3" id="KW-1185">Reference proteome</keyword>
<keyword evidence="1" id="KW-0472">Membrane</keyword>
<reference evidence="2 3" key="1">
    <citation type="submission" date="2022-11" db="EMBL/GenBank/DDBJ databases">
        <title>Viruses from the air-sea interface of a natural surface slick.</title>
        <authorList>
            <person name="Rahlff J."/>
            <person name="Holmfeldt K."/>
        </authorList>
    </citation>
    <scope>NUCLEOTIDE SEQUENCE [LARGE SCALE GENOMIC DNA]</scope>
    <source>
        <strain evidence="2 3">SMS4</strain>
    </source>
</reference>
<proteinExistence type="predicted"/>
<accession>A0ABT9HZM3</accession>
<keyword evidence="1" id="KW-0812">Transmembrane</keyword>
<dbReference type="EMBL" id="JAPJDZ010000027">
    <property type="protein sequence ID" value="MDP5136579.1"/>
    <property type="molecule type" value="Genomic_DNA"/>
</dbReference>
<comment type="caution">
    <text evidence="2">The sequence shown here is derived from an EMBL/GenBank/DDBJ whole genome shotgun (WGS) entry which is preliminary data.</text>
</comment>
<feature type="transmembrane region" description="Helical" evidence="1">
    <location>
        <begin position="47"/>
        <end position="69"/>
    </location>
</feature>
<evidence type="ECO:0000313" key="3">
    <source>
        <dbReference type="Proteomes" id="UP001231109"/>
    </source>
</evidence>
<keyword evidence="1" id="KW-1133">Transmembrane helix</keyword>
<dbReference type="RefSeq" id="WP_027672855.1">
    <property type="nucleotide sequence ID" value="NZ_JAPJDY010000009.1"/>
</dbReference>
<evidence type="ECO:0000313" key="2">
    <source>
        <dbReference type="EMBL" id="MDP5136579.1"/>
    </source>
</evidence>
<sequence length="71" mass="7871">MLKLTLRQTIRLWLWQRRRSVVITLASMLAALLTLGYNHLLSTDASLLSLLTLAQLGAATLLVIVVIILSD</sequence>